<gene>
    <name evidence="2" type="ORF">TRIVIDRAFT_61969</name>
</gene>
<name>G9MIF8_HYPVG</name>
<comment type="caution">
    <text evidence="2">The sequence shown here is derived from an EMBL/GenBank/DDBJ whole genome shotgun (WGS) entry which is preliminary data.</text>
</comment>
<dbReference type="InParanoid" id="G9MIF8"/>
<proteinExistence type="predicted"/>
<dbReference type="EMBL" id="ABDF02000003">
    <property type="protein sequence ID" value="EHK25275.1"/>
    <property type="molecule type" value="Genomic_DNA"/>
</dbReference>
<feature type="region of interest" description="Disordered" evidence="1">
    <location>
        <begin position="135"/>
        <end position="158"/>
    </location>
</feature>
<reference evidence="2 3" key="1">
    <citation type="journal article" date="2011" name="Genome Biol.">
        <title>Comparative genome sequence analysis underscores mycoparasitism as the ancestral life style of Trichoderma.</title>
        <authorList>
            <person name="Kubicek C.P."/>
            <person name="Herrera-Estrella A."/>
            <person name="Seidl-Seiboth V."/>
            <person name="Martinez D.A."/>
            <person name="Druzhinina I.S."/>
            <person name="Thon M."/>
            <person name="Zeilinger S."/>
            <person name="Casas-Flores S."/>
            <person name="Horwitz B.A."/>
            <person name="Mukherjee P.K."/>
            <person name="Mukherjee M."/>
            <person name="Kredics L."/>
            <person name="Alcaraz L.D."/>
            <person name="Aerts A."/>
            <person name="Antal Z."/>
            <person name="Atanasova L."/>
            <person name="Cervantes-Badillo M.G."/>
            <person name="Challacombe J."/>
            <person name="Chertkov O."/>
            <person name="McCluskey K."/>
            <person name="Coulpier F."/>
            <person name="Deshpande N."/>
            <person name="von Doehren H."/>
            <person name="Ebbole D.J."/>
            <person name="Esquivel-Naranjo E.U."/>
            <person name="Fekete E."/>
            <person name="Flipphi M."/>
            <person name="Glaser F."/>
            <person name="Gomez-Rodriguez E.Y."/>
            <person name="Gruber S."/>
            <person name="Han C."/>
            <person name="Henrissat B."/>
            <person name="Hermosa R."/>
            <person name="Hernandez-Onate M."/>
            <person name="Karaffa L."/>
            <person name="Kosti I."/>
            <person name="Le Crom S."/>
            <person name="Lindquist E."/>
            <person name="Lucas S."/>
            <person name="Luebeck M."/>
            <person name="Luebeck P.S."/>
            <person name="Margeot A."/>
            <person name="Metz B."/>
            <person name="Misra M."/>
            <person name="Nevalainen H."/>
            <person name="Omann M."/>
            <person name="Packer N."/>
            <person name="Perrone G."/>
            <person name="Uresti-Rivera E.E."/>
            <person name="Salamov A."/>
            <person name="Schmoll M."/>
            <person name="Seiboth B."/>
            <person name="Shapiro H."/>
            <person name="Sukno S."/>
            <person name="Tamayo-Ramos J.A."/>
            <person name="Tisch D."/>
            <person name="Wiest A."/>
            <person name="Wilkinson H.H."/>
            <person name="Zhang M."/>
            <person name="Coutinho P.M."/>
            <person name="Kenerley C.M."/>
            <person name="Monte E."/>
            <person name="Baker S.E."/>
            <person name="Grigoriev I.V."/>
        </authorList>
    </citation>
    <scope>NUCLEOTIDE SEQUENCE [LARGE SCALE GENOMIC DNA]</scope>
    <source>
        <strain evidence="3">Gv29-8 / FGSC 10586</strain>
    </source>
</reference>
<dbReference type="HOGENOM" id="CLU_1669614_0_0_1"/>
<evidence type="ECO:0000313" key="3">
    <source>
        <dbReference type="Proteomes" id="UP000007115"/>
    </source>
</evidence>
<dbReference type="VEuPathDB" id="FungiDB:TRIVIDRAFT_61969"/>
<dbReference type="GeneID" id="25796298"/>
<dbReference type="AlphaFoldDB" id="G9MIF8"/>
<dbReference type="OrthoDB" id="10511454at2759"/>
<keyword evidence="3" id="KW-1185">Reference proteome</keyword>
<organism evidence="2 3">
    <name type="scientific">Hypocrea virens (strain Gv29-8 / FGSC 10586)</name>
    <name type="common">Gliocladium virens</name>
    <name type="synonym">Trichoderma virens</name>
    <dbReference type="NCBI Taxonomy" id="413071"/>
    <lineage>
        <taxon>Eukaryota</taxon>
        <taxon>Fungi</taxon>
        <taxon>Dikarya</taxon>
        <taxon>Ascomycota</taxon>
        <taxon>Pezizomycotina</taxon>
        <taxon>Sordariomycetes</taxon>
        <taxon>Hypocreomycetidae</taxon>
        <taxon>Hypocreales</taxon>
        <taxon>Hypocreaceae</taxon>
        <taxon>Trichoderma</taxon>
    </lineage>
</organism>
<sequence length="158" mass="17276">MYMQRRYKTCHAVGDVSGHFALQGQLTDVDAACPVGQGERRRAVTRRAWRHLTNAHVHVHKRAQDGNGQREELPLSASLSLGVEKGLLSAERNLTPSARPKGVCLMLIGHSPATQIVQYGDAAVREIPSDAHRRMRRHGGHSVPHDTLQPVESTGGAI</sequence>
<evidence type="ECO:0000313" key="2">
    <source>
        <dbReference type="EMBL" id="EHK25275.1"/>
    </source>
</evidence>
<dbReference type="RefSeq" id="XP_013959486.1">
    <property type="nucleotide sequence ID" value="XM_014104011.1"/>
</dbReference>
<accession>G9MIF8</accession>
<dbReference type="Proteomes" id="UP000007115">
    <property type="component" value="Unassembled WGS sequence"/>
</dbReference>
<evidence type="ECO:0000256" key="1">
    <source>
        <dbReference type="SAM" id="MobiDB-lite"/>
    </source>
</evidence>
<protein>
    <submittedName>
        <fullName evidence="2">Uncharacterized protein</fullName>
    </submittedName>
</protein>